<evidence type="ECO:0000313" key="6">
    <source>
        <dbReference type="Proteomes" id="UP000823521"/>
    </source>
</evidence>
<evidence type="ECO:0000256" key="3">
    <source>
        <dbReference type="ARBA" id="ARBA00023326"/>
    </source>
</evidence>
<dbReference type="InterPro" id="IPR008965">
    <property type="entry name" value="CBM2/CBM3_carb-bd_dom_sf"/>
</dbReference>
<accession>A0ABS3VXP6</accession>
<dbReference type="Pfam" id="PF00553">
    <property type="entry name" value="CBM_2"/>
    <property type="match status" value="1"/>
</dbReference>
<evidence type="ECO:0000256" key="2">
    <source>
        <dbReference type="ARBA" id="ARBA00023295"/>
    </source>
</evidence>
<keyword evidence="3" id="KW-0624">Polysaccharide degradation</keyword>
<feature type="non-terminal residue" evidence="5">
    <location>
        <position position="1"/>
    </location>
</feature>
<organism evidence="5 6">
    <name type="scientific">Micromonospora echinofusca</name>
    <dbReference type="NCBI Taxonomy" id="47858"/>
    <lineage>
        <taxon>Bacteria</taxon>
        <taxon>Bacillati</taxon>
        <taxon>Actinomycetota</taxon>
        <taxon>Actinomycetes</taxon>
        <taxon>Micromonosporales</taxon>
        <taxon>Micromonosporaceae</taxon>
        <taxon>Micromonospora</taxon>
    </lineage>
</organism>
<sequence>SPTASPTPTTSPTTPGTGCTVVYTPNAWTGGFTAEIRVTNRGGALNGWTVSFTAGAGVQLSNGWNGRWSQSGQQLTVSNESWNGSVPGGGTINVGFQGTYTGSSLPAPSGFTLNGTPCA</sequence>
<keyword evidence="6" id="KW-1185">Reference proteome</keyword>
<feature type="domain" description="CBM2" evidence="4">
    <location>
        <begin position="12"/>
        <end position="119"/>
    </location>
</feature>
<protein>
    <submittedName>
        <fullName evidence="5">Endoglucanase</fullName>
    </submittedName>
</protein>
<dbReference type="SUPFAM" id="SSF49384">
    <property type="entry name" value="Carbohydrate-binding domain"/>
    <property type="match status" value="1"/>
</dbReference>
<comment type="caution">
    <text evidence="5">The sequence shown here is derived from an EMBL/GenBank/DDBJ whole genome shotgun (WGS) entry which is preliminary data.</text>
</comment>
<dbReference type="SMART" id="SM00637">
    <property type="entry name" value="CBD_II"/>
    <property type="match status" value="1"/>
</dbReference>
<keyword evidence="3" id="KW-0119">Carbohydrate metabolism</keyword>
<dbReference type="EMBL" id="WVUH01000287">
    <property type="protein sequence ID" value="MBO4209309.1"/>
    <property type="molecule type" value="Genomic_DNA"/>
</dbReference>
<reference evidence="5 6" key="1">
    <citation type="submission" date="2019-12" db="EMBL/GenBank/DDBJ databases">
        <title>Whole genome sequencing of endophytic Actinobacterium Micromonospora sp. MPMI6T.</title>
        <authorList>
            <person name="Evv R."/>
            <person name="Podile A.R."/>
        </authorList>
    </citation>
    <scope>NUCLEOTIDE SEQUENCE [LARGE SCALE GENOMIC DNA]</scope>
    <source>
        <strain evidence="5 6">MPMI6</strain>
    </source>
</reference>
<dbReference type="InterPro" id="IPR012291">
    <property type="entry name" value="CBM2_carb-bd_dom_sf"/>
</dbReference>
<evidence type="ECO:0000256" key="1">
    <source>
        <dbReference type="ARBA" id="ARBA00022801"/>
    </source>
</evidence>
<dbReference type="PROSITE" id="PS00561">
    <property type="entry name" value="CBM2_A"/>
    <property type="match status" value="1"/>
</dbReference>
<evidence type="ECO:0000259" key="4">
    <source>
        <dbReference type="PROSITE" id="PS51173"/>
    </source>
</evidence>
<keyword evidence="2" id="KW-0326">Glycosidase</keyword>
<dbReference type="InterPro" id="IPR018366">
    <property type="entry name" value="CBM2_CS"/>
</dbReference>
<dbReference type="PROSITE" id="PS51173">
    <property type="entry name" value="CBM2"/>
    <property type="match status" value="1"/>
</dbReference>
<dbReference type="Gene3D" id="2.60.40.290">
    <property type="match status" value="1"/>
</dbReference>
<dbReference type="InterPro" id="IPR001919">
    <property type="entry name" value="CBD2"/>
</dbReference>
<dbReference type="Proteomes" id="UP000823521">
    <property type="component" value="Unassembled WGS sequence"/>
</dbReference>
<evidence type="ECO:0000313" key="5">
    <source>
        <dbReference type="EMBL" id="MBO4209309.1"/>
    </source>
</evidence>
<keyword evidence="1" id="KW-0378">Hydrolase</keyword>
<proteinExistence type="predicted"/>
<gene>
    <name evidence="5" type="ORF">GSF22_25425</name>
</gene>
<dbReference type="RefSeq" id="WP_208816279.1">
    <property type="nucleotide sequence ID" value="NZ_WVUH01000287.1"/>
</dbReference>
<name>A0ABS3VXP6_MICEH</name>